<reference evidence="1 2" key="1">
    <citation type="journal article" date="2015" name="Int. Biodeterior. Biodegradation">
        <title>Physiological and genetic screening methods for the isolation of methyl tert-butyl ether-degrading bacteria for bioremediation purposes.</title>
        <authorList>
            <person name="Guisado I.M."/>
            <person name="Purswani J."/>
            <person name="Gonzalez Lopez J."/>
            <person name="Pozo C."/>
        </authorList>
    </citation>
    <scope>NUCLEOTIDE SEQUENCE [LARGE SCALE GENOMIC DNA]</scope>
    <source>
        <strain evidence="1 2">SH7</strain>
    </source>
</reference>
<sequence length="193" mass="21981">MNDWRNVDYLRHGAVVQKEVYNLLTELDIMNLLTDYNPLLVGTIPLGIQVEGSDLDIICEVHDPVKFKALVVRYFGAMEGFVSESRVIQGIPRTKVNFMAKGWLIELFGQPRQTELQNGYLHMIVEAEILAQMDDGFRERIILLKINGWKTEPAFAKALGLEGDPYEAMLELEKLPWSALHALCHSVQAREQV</sequence>
<gene>
    <name evidence="1" type="ORF">UQ64_02065</name>
</gene>
<keyword evidence="2" id="KW-1185">Reference proteome</keyword>
<comment type="caution">
    <text evidence="1">The sequence shown here is derived from an EMBL/GenBank/DDBJ whole genome shotgun (WGS) entry which is preliminary data.</text>
</comment>
<dbReference type="Proteomes" id="UP000054709">
    <property type="component" value="Unassembled WGS sequence"/>
</dbReference>
<evidence type="ECO:0000313" key="2">
    <source>
        <dbReference type="Proteomes" id="UP000054709"/>
    </source>
</evidence>
<name>A0A0W1AQ20_9BACL</name>
<dbReference type="EMBL" id="LCZJ02000065">
    <property type="protein sequence ID" value="KTD83444.1"/>
    <property type="molecule type" value="Genomic_DNA"/>
</dbReference>
<dbReference type="OrthoDB" id="6402248at2"/>
<dbReference type="AlphaFoldDB" id="A0A0W1AQ20"/>
<organism evidence="1 2">
    <name type="scientific">Paenibacillus etheri</name>
    <dbReference type="NCBI Taxonomy" id="1306852"/>
    <lineage>
        <taxon>Bacteria</taxon>
        <taxon>Bacillati</taxon>
        <taxon>Bacillota</taxon>
        <taxon>Bacilli</taxon>
        <taxon>Bacillales</taxon>
        <taxon>Paenibacillaceae</taxon>
        <taxon>Paenibacillus</taxon>
    </lineage>
</organism>
<dbReference type="Pfam" id="PF14091">
    <property type="entry name" value="DUF4269"/>
    <property type="match status" value="1"/>
</dbReference>
<accession>A0A0W1AQ20</accession>
<protein>
    <submittedName>
        <fullName evidence="1">Uncharacterized protein</fullName>
    </submittedName>
</protein>
<dbReference type="RefSeq" id="WP_060626721.1">
    <property type="nucleotide sequence ID" value="NZ_LCZJ02000065.1"/>
</dbReference>
<dbReference type="InterPro" id="IPR025365">
    <property type="entry name" value="DUF4269"/>
</dbReference>
<proteinExistence type="predicted"/>
<evidence type="ECO:0000313" key="1">
    <source>
        <dbReference type="EMBL" id="KTD83444.1"/>
    </source>
</evidence>